<dbReference type="PROSITE" id="PS00639">
    <property type="entry name" value="THIOL_PROTEASE_HIS"/>
    <property type="match status" value="1"/>
</dbReference>
<comment type="caution">
    <text evidence="9">The sequence shown here is derived from an EMBL/GenBank/DDBJ whole genome shotgun (WGS) entry which is preliminary data.</text>
</comment>
<dbReference type="Pfam" id="PF00112">
    <property type="entry name" value="Peptidase_C1"/>
    <property type="match status" value="1"/>
</dbReference>
<proteinExistence type="inferred from homology"/>
<dbReference type="PROSITE" id="PS00139">
    <property type="entry name" value="THIOL_PROTEASE_CYS"/>
    <property type="match status" value="1"/>
</dbReference>
<organism evidence="9 10">
    <name type="scientific">Pararge aegeria aegeria</name>
    <dbReference type="NCBI Taxonomy" id="348720"/>
    <lineage>
        <taxon>Eukaryota</taxon>
        <taxon>Metazoa</taxon>
        <taxon>Ecdysozoa</taxon>
        <taxon>Arthropoda</taxon>
        <taxon>Hexapoda</taxon>
        <taxon>Insecta</taxon>
        <taxon>Pterygota</taxon>
        <taxon>Neoptera</taxon>
        <taxon>Endopterygota</taxon>
        <taxon>Lepidoptera</taxon>
        <taxon>Glossata</taxon>
        <taxon>Ditrysia</taxon>
        <taxon>Papilionoidea</taxon>
        <taxon>Nymphalidae</taxon>
        <taxon>Satyrinae</taxon>
        <taxon>Satyrini</taxon>
        <taxon>Parargina</taxon>
        <taxon>Pararge</taxon>
    </lineage>
</organism>
<dbReference type="FunFam" id="3.90.70.10:FF:000031">
    <property type="entry name" value="Cathepsin B"/>
    <property type="match status" value="1"/>
</dbReference>
<gene>
    <name evidence="9" type="primary">jg17465</name>
    <name evidence="9" type="ORF">PAEG_LOCUS15414</name>
</gene>
<dbReference type="SUPFAM" id="SSF54001">
    <property type="entry name" value="Cysteine proteinases"/>
    <property type="match status" value="1"/>
</dbReference>
<keyword evidence="2" id="KW-0645">Protease</keyword>
<dbReference type="CDD" id="cd02620">
    <property type="entry name" value="Peptidase_C1A_CathepsinB"/>
    <property type="match status" value="1"/>
</dbReference>
<dbReference type="AlphaFoldDB" id="A0A8S4RPI6"/>
<comment type="similarity">
    <text evidence="1">Belongs to the peptidase C1 family.</text>
</comment>
<evidence type="ECO:0000256" key="4">
    <source>
        <dbReference type="ARBA" id="ARBA00022801"/>
    </source>
</evidence>
<protein>
    <submittedName>
        <fullName evidence="9">Jg17465 protein</fullName>
    </submittedName>
</protein>
<evidence type="ECO:0000256" key="3">
    <source>
        <dbReference type="ARBA" id="ARBA00022729"/>
    </source>
</evidence>
<dbReference type="GO" id="GO:0004197">
    <property type="term" value="F:cysteine-type endopeptidase activity"/>
    <property type="evidence" value="ECO:0007669"/>
    <property type="project" value="InterPro"/>
</dbReference>
<dbReference type="Proteomes" id="UP000838756">
    <property type="component" value="Unassembled WGS sequence"/>
</dbReference>
<keyword evidence="3" id="KW-0732">Signal</keyword>
<evidence type="ECO:0000259" key="8">
    <source>
        <dbReference type="SMART" id="SM00645"/>
    </source>
</evidence>
<accession>A0A8S4RPI6</accession>
<dbReference type="InterPro" id="IPR000668">
    <property type="entry name" value="Peptidase_C1A_C"/>
</dbReference>
<keyword evidence="7" id="KW-1015">Disulfide bond</keyword>
<evidence type="ECO:0000256" key="7">
    <source>
        <dbReference type="ARBA" id="ARBA00023157"/>
    </source>
</evidence>
<evidence type="ECO:0000256" key="1">
    <source>
        <dbReference type="ARBA" id="ARBA00008455"/>
    </source>
</evidence>
<dbReference type="EMBL" id="CAKXAJ010025330">
    <property type="protein sequence ID" value="CAH2238300.1"/>
    <property type="molecule type" value="Genomic_DNA"/>
</dbReference>
<dbReference type="InterPro" id="IPR038765">
    <property type="entry name" value="Papain-like_cys_pep_sf"/>
</dbReference>
<evidence type="ECO:0000256" key="6">
    <source>
        <dbReference type="ARBA" id="ARBA00023145"/>
    </source>
</evidence>
<name>A0A8S4RPI6_9NEOP</name>
<dbReference type="GO" id="GO:0006508">
    <property type="term" value="P:proteolysis"/>
    <property type="evidence" value="ECO:0007669"/>
    <property type="project" value="UniProtKB-KW"/>
</dbReference>
<evidence type="ECO:0000313" key="9">
    <source>
        <dbReference type="EMBL" id="CAH2238300.1"/>
    </source>
</evidence>
<dbReference type="InterPro" id="IPR025660">
    <property type="entry name" value="Pept_his_AS"/>
</dbReference>
<dbReference type="PROSITE" id="PS00640">
    <property type="entry name" value="THIOL_PROTEASE_ASN"/>
    <property type="match status" value="1"/>
</dbReference>
<dbReference type="Pfam" id="PF08127">
    <property type="entry name" value="Propeptide_C1"/>
    <property type="match status" value="1"/>
</dbReference>
<dbReference type="PANTHER" id="PTHR12411">
    <property type="entry name" value="CYSTEINE PROTEASE FAMILY C1-RELATED"/>
    <property type="match status" value="1"/>
</dbReference>
<dbReference type="PRINTS" id="PR00705">
    <property type="entry name" value="PAPAIN"/>
</dbReference>
<evidence type="ECO:0000256" key="5">
    <source>
        <dbReference type="ARBA" id="ARBA00022807"/>
    </source>
</evidence>
<dbReference type="SMART" id="SM00645">
    <property type="entry name" value="Pept_C1"/>
    <property type="match status" value="1"/>
</dbReference>
<sequence length="430" mass="47756">MYFLQDSLLTVKSTTFVFVFFVLDTGVINLRHARSGVVLPLVSCGRRSDAITRRMSNTQYSCTALLDITSILQSTRIARLNSASDIRFEGKKVKMNIVRAACVVLVYSLAFSKAEVLNPLSDAFIDIINSRQSTWKAGRNFPLYMTLRSIKSMMGAIPDNDLLNLLTVFHDQELIDSLPESFDPRDKWPNCPTLNEIRDQGSCGSCWAFGAVEAMTDRYCIYSNGTKHFHFSAEDLLSCCPVCGLGCNGGMPTLAWEYWKHFGIVSGGSYNSSQGCLPYEVAPCEHHVPGNRMPCSGDTGTPKCYRTCRKGYPSTYKQDKKYGKHVFNIRGGEPHIKAEIFKNGPVEGAFTVYADLLAYKSGVYKHVAGEELGGHAIKIMGWGIENGNKYWLIANSWNSDWGDNGFFKIIRGEDHCGIESSIVAGEPLLD</sequence>
<dbReference type="InterPro" id="IPR025661">
    <property type="entry name" value="Pept_asp_AS"/>
</dbReference>
<keyword evidence="5" id="KW-0788">Thiol protease</keyword>
<evidence type="ECO:0000313" key="10">
    <source>
        <dbReference type="Proteomes" id="UP000838756"/>
    </source>
</evidence>
<feature type="domain" description="Peptidase C1A papain C-terminal" evidence="8">
    <location>
        <begin position="178"/>
        <end position="426"/>
    </location>
</feature>
<evidence type="ECO:0000256" key="2">
    <source>
        <dbReference type="ARBA" id="ARBA00022670"/>
    </source>
</evidence>
<reference evidence="9" key="1">
    <citation type="submission" date="2022-03" db="EMBL/GenBank/DDBJ databases">
        <authorList>
            <person name="Lindestad O."/>
        </authorList>
    </citation>
    <scope>NUCLEOTIDE SEQUENCE</scope>
</reference>
<keyword evidence="4" id="KW-0378">Hydrolase</keyword>
<keyword evidence="6" id="KW-0865">Zymogen</keyword>
<dbReference type="InterPro" id="IPR012599">
    <property type="entry name" value="Propeptide_C1A"/>
</dbReference>
<keyword evidence="10" id="KW-1185">Reference proteome</keyword>
<dbReference type="OrthoDB" id="640249at2759"/>
<dbReference type="InterPro" id="IPR000169">
    <property type="entry name" value="Pept_cys_AS"/>
</dbReference>
<dbReference type="InterPro" id="IPR013128">
    <property type="entry name" value="Peptidase_C1A"/>
</dbReference>
<dbReference type="Gene3D" id="3.90.70.10">
    <property type="entry name" value="Cysteine proteinases"/>
    <property type="match status" value="1"/>
</dbReference>